<dbReference type="SUPFAM" id="SSF55920">
    <property type="entry name" value="Creatinase/aminopeptidase"/>
    <property type="match status" value="1"/>
</dbReference>
<reference evidence="2" key="1">
    <citation type="submission" date="2018-05" db="EMBL/GenBank/DDBJ databases">
        <authorList>
            <person name="Lanie J.A."/>
            <person name="Ng W.-L."/>
            <person name="Kazmierczak K.M."/>
            <person name="Andrzejewski T.M."/>
            <person name="Davidsen T.M."/>
            <person name="Wayne K.J."/>
            <person name="Tettelin H."/>
            <person name="Glass J.I."/>
            <person name="Rusch D."/>
            <person name="Podicherti R."/>
            <person name="Tsui H.-C.T."/>
            <person name="Winkler M.E."/>
        </authorList>
    </citation>
    <scope>NUCLEOTIDE SEQUENCE</scope>
</reference>
<feature type="domain" description="Peptidase M24" evidence="1">
    <location>
        <begin position="150"/>
        <end position="239"/>
    </location>
</feature>
<dbReference type="PANTHER" id="PTHR46112">
    <property type="entry name" value="AMINOPEPTIDASE"/>
    <property type="match status" value="1"/>
</dbReference>
<dbReference type="EMBL" id="UINC01162481">
    <property type="protein sequence ID" value="SVD62257.1"/>
    <property type="molecule type" value="Genomic_DNA"/>
</dbReference>
<sequence length="242" mass="26728">MFDLQKIQDHMRAEGIGTWLVYDFRGSNPVFWQLLLERRQTTRRVFLVIPATGVPRLIGSMVEPEALAGLGVDIILYASWVQMETLLRDAVAGHARVAMEYSPGGALPIMSWVDGGTLELVRSLGPEVVSSADLCQVALAVWSAHALTSHRDACRQVAEVKDAAFEYIRYGLANHTAVSEFGVQEFISAQLARRGLDMDHPAIVGVNQNSGNPHYSPSEKESVTIQHGDWVLIDLWARHPGE</sequence>
<dbReference type="Gene3D" id="3.90.230.10">
    <property type="entry name" value="Creatinase/methionine aminopeptidase superfamily"/>
    <property type="match status" value="1"/>
</dbReference>
<protein>
    <recommendedName>
        <fullName evidence="1">Peptidase M24 domain-containing protein</fullName>
    </recommendedName>
</protein>
<dbReference type="InterPro" id="IPR000994">
    <property type="entry name" value="Pept_M24"/>
</dbReference>
<evidence type="ECO:0000313" key="2">
    <source>
        <dbReference type="EMBL" id="SVD62257.1"/>
    </source>
</evidence>
<dbReference type="InterPro" id="IPR036005">
    <property type="entry name" value="Creatinase/aminopeptidase-like"/>
</dbReference>
<gene>
    <name evidence="2" type="ORF">METZ01_LOCUS415111</name>
</gene>
<dbReference type="Pfam" id="PF00557">
    <property type="entry name" value="Peptidase_M24"/>
    <property type="match status" value="1"/>
</dbReference>
<name>A0A382WTT8_9ZZZZ</name>
<accession>A0A382WTT8</accession>
<proteinExistence type="predicted"/>
<dbReference type="InterPro" id="IPR050659">
    <property type="entry name" value="Peptidase_M24B"/>
</dbReference>
<evidence type="ECO:0000259" key="1">
    <source>
        <dbReference type="Pfam" id="PF00557"/>
    </source>
</evidence>
<dbReference type="PANTHER" id="PTHR46112:SF3">
    <property type="entry name" value="AMINOPEPTIDASE YPDF"/>
    <property type="match status" value="1"/>
</dbReference>
<organism evidence="2">
    <name type="scientific">marine metagenome</name>
    <dbReference type="NCBI Taxonomy" id="408172"/>
    <lineage>
        <taxon>unclassified sequences</taxon>
        <taxon>metagenomes</taxon>
        <taxon>ecological metagenomes</taxon>
    </lineage>
</organism>
<dbReference type="AlphaFoldDB" id="A0A382WTT8"/>
<feature type="non-terminal residue" evidence="2">
    <location>
        <position position="242"/>
    </location>
</feature>